<evidence type="ECO:0000313" key="1">
    <source>
        <dbReference type="EMBL" id="KAK3771541.1"/>
    </source>
</evidence>
<sequence length="66" mass="7305">MPPKEVALGDQMIQCPGRAKPAFFIHLASRLDTHTAASVPCRQQLQQQRVCLMGRDASTRYCASAF</sequence>
<dbReference type="EMBL" id="JAWDGP010003725">
    <property type="protein sequence ID" value="KAK3771541.1"/>
    <property type="molecule type" value="Genomic_DNA"/>
</dbReference>
<reference evidence="1" key="1">
    <citation type="journal article" date="2023" name="G3 (Bethesda)">
        <title>A reference genome for the long-term kleptoplast-retaining sea slug Elysia crispata morphotype clarki.</title>
        <authorList>
            <person name="Eastman K.E."/>
            <person name="Pendleton A.L."/>
            <person name="Shaikh M.A."/>
            <person name="Suttiyut T."/>
            <person name="Ogas R."/>
            <person name="Tomko P."/>
            <person name="Gavelis G."/>
            <person name="Widhalm J.R."/>
            <person name="Wisecaver J.H."/>
        </authorList>
    </citation>
    <scope>NUCLEOTIDE SEQUENCE</scope>
    <source>
        <strain evidence="1">ECLA1</strain>
    </source>
</reference>
<keyword evidence="2" id="KW-1185">Reference proteome</keyword>
<proteinExistence type="predicted"/>
<gene>
    <name evidence="1" type="ORF">RRG08_014901</name>
</gene>
<protein>
    <submittedName>
        <fullName evidence="1">Uncharacterized protein</fullName>
    </submittedName>
</protein>
<accession>A0AAE1DI77</accession>
<evidence type="ECO:0000313" key="2">
    <source>
        <dbReference type="Proteomes" id="UP001283361"/>
    </source>
</evidence>
<dbReference type="AlphaFoldDB" id="A0AAE1DI77"/>
<comment type="caution">
    <text evidence="1">The sequence shown here is derived from an EMBL/GenBank/DDBJ whole genome shotgun (WGS) entry which is preliminary data.</text>
</comment>
<name>A0AAE1DI77_9GAST</name>
<dbReference type="Proteomes" id="UP001283361">
    <property type="component" value="Unassembled WGS sequence"/>
</dbReference>
<organism evidence="1 2">
    <name type="scientific">Elysia crispata</name>
    <name type="common">lettuce slug</name>
    <dbReference type="NCBI Taxonomy" id="231223"/>
    <lineage>
        <taxon>Eukaryota</taxon>
        <taxon>Metazoa</taxon>
        <taxon>Spiralia</taxon>
        <taxon>Lophotrochozoa</taxon>
        <taxon>Mollusca</taxon>
        <taxon>Gastropoda</taxon>
        <taxon>Heterobranchia</taxon>
        <taxon>Euthyneura</taxon>
        <taxon>Panpulmonata</taxon>
        <taxon>Sacoglossa</taxon>
        <taxon>Placobranchoidea</taxon>
        <taxon>Plakobranchidae</taxon>
        <taxon>Elysia</taxon>
    </lineage>
</organism>